<dbReference type="OrthoDB" id="3627404at2"/>
<name>A0A545AL62_9ACTN</name>
<evidence type="ECO:0000313" key="1">
    <source>
        <dbReference type="EMBL" id="TQS42053.1"/>
    </source>
</evidence>
<dbReference type="Proteomes" id="UP000317982">
    <property type="component" value="Unassembled WGS sequence"/>
</dbReference>
<dbReference type="AlphaFoldDB" id="A0A545AL62"/>
<dbReference type="InParanoid" id="A0A545AL62"/>
<proteinExistence type="predicted"/>
<reference evidence="1 2" key="1">
    <citation type="submission" date="2019-07" db="EMBL/GenBank/DDBJ databases">
        <title>Cryptosporangium phraense sp. nov., isolated from plant litter.</title>
        <authorList>
            <person name="Suriyachadkun C."/>
        </authorList>
    </citation>
    <scope>NUCLEOTIDE SEQUENCE [LARGE SCALE GENOMIC DNA]</scope>
    <source>
        <strain evidence="1 2">A-T 5661</strain>
    </source>
</reference>
<dbReference type="EMBL" id="VIRS01000020">
    <property type="protein sequence ID" value="TQS42053.1"/>
    <property type="molecule type" value="Genomic_DNA"/>
</dbReference>
<organism evidence="1 2">
    <name type="scientific">Cryptosporangium phraense</name>
    <dbReference type="NCBI Taxonomy" id="2593070"/>
    <lineage>
        <taxon>Bacteria</taxon>
        <taxon>Bacillati</taxon>
        <taxon>Actinomycetota</taxon>
        <taxon>Actinomycetes</taxon>
        <taxon>Cryptosporangiales</taxon>
        <taxon>Cryptosporangiaceae</taxon>
        <taxon>Cryptosporangium</taxon>
    </lineage>
</organism>
<keyword evidence="2" id="KW-1185">Reference proteome</keyword>
<evidence type="ECO:0000313" key="2">
    <source>
        <dbReference type="Proteomes" id="UP000317982"/>
    </source>
</evidence>
<sequence>MAVVIGTTVVRPTVEALKAWLGRHSGKSVTVETEDGDKYEFNGYNGLEAERLIEASKSGHSGQEPLVGD</sequence>
<accession>A0A545AL62</accession>
<gene>
    <name evidence="1" type="ORF">FL583_26045</name>
</gene>
<comment type="caution">
    <text evidence="1">The sequence shown here is derived from an EMBL/GenBank/DDBJ whole genome shotgun (WGS) entry which is preliminary data.</text>
</comment>
<protein>
    <submittedName>
        <fullName evidence="1">Uncharacterized protein</fullName>
    </submittedName>
</protein>